<protein>
    <submittedName>
        <fullName evidence="4">MerR family transcriptional regulator</fullName>
    </submittedName>
</protein>
<evidence type="ECO:0000256" key="1">
    <source>
        <dbReference type="ARBA" id="ARBA00023125"/>
    </source>
</evidence>
<name>A0ABV9CM87_9ACTN</name>
<proteinExistence type="predicted"/>
<keyword evidence="5" id="KW-1185">Reference proteome</keyword>
<gene>
    <name evidence="4" type="ORF">ACFO60_25385</name>
</gene>
<keyword evidence="1" id="KW-0238">DNA-binding</keyword>
<evidence type="ECO:0000313" key="5">
    <source>
        <dbReference type="Proteomes" id="UP001596004"/>
    </source>
</evidence>
<dbReference type="EMBL" id="JBHSFP010000019">
    <property type="protein sequence ID" value="MFC4534108.1"/>
    <property type="molecule type" value="Genomic_DNA"/>
</dbReference>
<sequence>MGYDGVAQGDDGPLPLDEPGYGIGAVAKRIGVPVPTLRTWNMRYGIGPSRRSPGGHRRYDDADLRRLEEMNRLIHAGVAPADAARQALRPRPPAGPEAPLAPVVRPAAAADGTSSGEPGSRAGVEADGRPGTGPEGREDADGGGPPGDGPTGPAVLKGSARNGLPSAAMLARAALSLDGPTVGGGLEAALRRQGVVWTWERLVRPAFAIIVRKQTETGEGVEIEHLFSHRLLDALAVHARRAPAPARPRPVLLACAADEQHGLPVYALAAALSERAVETRVLGPRTPYAALAAAMRRLGPSVVFLWSQRRETGDTVPLGALPRLRPASRLVVGGPGWAEEVPPGTARVSTFSEAVTTVMGFLR</sequence>
<dbReference type="InterPro" id="IPR009061">
    <property type="entry name" value="DNA-bd_dom_put_sf"/>
</dbReference>
<dbReference type="RefSeq" id="WP_380844199.1">
    <property type="nucleotide sequence ID" value="NZ_JBHSFP010000019.1"/>
</dbReference>
<dbReference type="CDD" id="cd01104">
    <property type="entry name" value="HTH_MlrA-CarA"/>
    <property type="match status" value="1"/>
</dbReference>
<accession>A0ABV9CM87</accession>
<dbReference type="PANTHER" id="PTHR30204:SF97">
    <property type="entry name" value="MERR FAMILY REGULATORY PROTEIN"/>
    <property type="match status" value="1"/>
</dbReference>
<evidence type="ECO:0000259" key="3">
    <source>
        <dbReference type="PROSITE" id="PS50937"/>
    </source>
</evidence>
<dbReference type="Pfam" id="PF13411">
    <property type="entry name" value="MerR_1"/>
    <property type="match status" value="1"/>
</dbReference>
<dbReference type="PROSITE" id="PS50937">
    <property type="entry name" value="HTH_MERR_2"/>
    <property type="match status" value="1"/>
</dbReference>
<dbReference type="Gene3D" id="3.40.50.280">
    <property type="entry name" value="Cobalamin-binding domain"/>
    <property type="match status" value="1"/>
</dbReference>
<evidence type="ECO:0000256" key="2">
    <source>
        <dbReference type="SAM" id="MobiDB-lite"/>
    </source>
</evidence>
<dbReference type="SMART" id="SM00422">
    <property type="entry name" value="HTH_MERR"/>
    <property type="match status" value="1"/>
</dbReference>
<dbReference type="PANTHER" id="PTHR30204">
    <property type="entry name" value="REDOX-CYCLING DRUG-SENSING TRANSCRIPTIONAL ACTIVATOR SOXR"/>
    <property type="match status" value="1"/>
</dbReference>
<reference evidence="5" key="1">
    <citation type="journal article" date="2019" name="Int. J. Syst. Evol. Microbiol.">
        <title>The Global Catalogue of Microorganisms (GCM) 10K type strain sequencing project: providing services to taxonomists for standard genome sequencing and annotation.</title>
        <authorList>
            <consortium name="The Broad Institute Genomics Platform"/>
            <consortium name="The Broad Institute Genome Sequencing Center for Infectious Disease"/>
            <person name="Wu L."/>
            <person name="Ma J."/>
        </authorList>
    </citation>
    <scope>NUCLEOTIDE SEQUENCE [LARGE SCALE GENOMIC DNA]</scope>
    <source>
        <strain evidence="5">CGMCC 4.7132</strain>
    </source>
</reference>
<feature type="region of interest" description="Disordered" evidence="2">
    <location>
        <begin position="107"/>
        <end position="160"/>
    </location>
</feature>
<evidence type="ECO:0000313" key="4">
    <source>
        <dbReference type="EMBL" id="MFC4534108.1"/>
    </source>
</evidence>
<dbReference type="InterPro" id="IPR000551">
    <property type="entry name" value="MerR-type_HTH_dom"/>
</dbReference>
<dbReference type="Gene3D" id="1.10.1660.10">
    <property type="match status" value="1"/>
</dbReference>
<dbReference type="SUPFAM" id="SSF46955">
    <property type="entry name" value="Putative DNA-binding domain"/>
    <property type="match status" value="1"/>
</dbReference>
<dbReference type="Proteomes" id="UP001596004">
    <property type="component" value="Unassembled WGS sequence"/>
</dbReference>
<comment type="caution">
    <text evidence="4">The sequence shown here is derived from an EMBL/GenBank/DDBJ whole genome shotgun (WGS) entry which is preliminary data.</text>
</comment>
<dbReference type="InterPro" id="IPR047057">
    <property type="entry name" value="MerR_fam"/>
</dbReference>
<feature type="domain" description="HTH merR-type" evidence="3">
    <location>
        <begin position="20"/>
        <end position="89"/>
    </location>
</feature>
<organism evidence="4 5">
    <name type="scientific">Sphaerisporangium dianthi</name>
    <dbReference type="NCBI Taxonomy" id="1436120"/>
    <lineage>
        <taxon>Bacteria</taxon>
        <taxon>Bacillati</taxon>
        <taxon>Actinomycetota</taxon>
        <taxon>Actinomycetes</taxon>
        <taxon>Streptosporangiales</taxon>
        <taxon>Streptosporangiaceae</taxon>
        <taxon>Sphaerisporangium</taxon>
    </lineage>
</organism>